<reference evidence="4 5" key="1">
    <citation type="submission" date="2020-07" db="EMBL/GenBank/DDBJ databases">
        <title>Genomic Encyclopedia of Type Strains, Phase IV (KMG-IV): sequencing the most valuable type-strain genomes for metagenomic binning, comparative biology and taxonomic classification.</title>
        <authorList>
            <person name="Goeker M."/>
        </authorList>
    </citation>
    <scope>NUCLEOTIDE SEQUENCE [LARGE SCALE GENOMIC DNA]</scope>
    <source>
        <strain evidence="4 5">DSM 17721</strain>
    </source>
</reference>
<dbReference type="GO" id="GO:0015562">
    <property type="term" value="F:efflux transmembrane transporter activity"/>
    <property type="evidence" value="ECO:0007669"/>
    <property type="project" value="InterPro"/>
</dbReference>
<dbReference type="Gene3D" id="1.20.1600.10">
    <property type="entry name" value="Outer membrane efflux proteins (OEP)"/>
    <property type="match status" value="1"/>
</dbReference>
<feature type="signal peptide" evidence="3">
    <location>
        <begin position="1"/>
        <end position="28"/>
    </location>
</feature>
<comment type="similarity">
    <text evidence="1">Belongs to the outer membrane factor (OMF) (TC 1.B.17) family.</text>
</comment>
<evidence type="ECO:0000313" key="4">
    <source>
        <dbReference type="EMBL" id="MBA2882004.1"/>
    </source>
</evidence>
<gene>
    <name evidence="4" type="ORF">HNR65_002338</name>
</gene>
<keyword evidence="5" id="KW-1185">Reference proteome</keyword>
<dbReference type="InterPro" id="IPR010131">
    <property type="entry name" value="MdtP/NodT-like"/>
</dbReference>
<proteinExistence type="inferred from homology"/>
<evidence type="ECO:0000313" key="5">
    <source>
        <dbReference type="Proteomes" id="UP000525298"/>
    </source>
</evidence>
<protein>
    <submittedName>
        <fullName evidence="4">Outer membrane protein TolC</fullName>
    </submittedName>
</protein>
<keyword evidence="3" id="KW-0732">Signal</keyword>
<keyword evidence="2" id="KW-0175">Coiled coil</keyword>
<dbReference type="PANTHER" id="PTHR30203:SF24">
    <property type="entry name" value="BLR4935 PROTEIN"/>
    <property type="match status" value="1"/>
</dbReference>
<feature type="chain" id="PRO_5031037007" evidence="3">
    <location>
        <begin position="29"/>
        <end position="437"/>
    </location>
</feature>
<evidence type="ECO:0000256" key="2">
    <source>
        <dbReference type="SAM" id="Coils"/>
    </source>
</evidence>
<dbReference type="InterPro" id="IPR003423">
    <property type="entry name" value="OMP_efflux"/>
</dbReference>
<accession>A0A7W0HL66</accession>
<dbReference type="Proteomes" id="UP000525298">
    <property type="component" value="Unassembled WGS sequence"/>
</dbReference>
<dbReference type="PANTHER" id="PTHR30203">
    <property type="entry name" value="OUTER MEMBRANE CATION EFFLUX PROTEIN"/>
    <property type="match status" value="1"/>
</dbReference>
<sequence>MTKALPAIRKSLLPAAMFLFLTAGLSCAGFAKEAVWAPPALQQLITEALENNRLLQSKADLAKAFEKRIPAAGALPDPKIGFALQSIPTDSFAFDQEPMTQKQIFVEQTVPWLSKLDLRSEAAAADAREKQAELEAARLELVRDVALAWYELGYVAESQQINDELTELMGRIRRDAQTRYGVGRGLQQNIYQAGVELSRLKDEAVRLENRRTTIEDRLHELTNRCEHASIDAPANLPEPGVVLSADKLAAQALEKNPDLKGMQARIQTARAQKQLAQKDYYPDFNIRLTYGQREEDRTGRDLPDFFSAAVAMDIPLWHKRKQSNAVAAASGNQFSAQNQYRDLRTRLPYRIKSLAAEINDTRRRYRLYTEELIPQAGQWARSAQEAYEVDRVAFDTMIDARIRVLKYRREATRLFYDIYQKRAELEAWVGGTAEAKH</sequence>
<name>A0A7W0HL66_9BACT</name>
<dbReference type="SUPFAM" id="SSF56954">
    <property type="entry name" value="Outer membrane efflux proteins (OEP)"/>
    <property type="match status" value="1"/>
</dbReference>
<dbReference type="PROSITE" id="PS51257">
    <property type="entry name" value="PROKAR_LIPOPROTEIN"/>
    <property type="match status" value="1"/>
</dbReference>
<comment type="caution">
    <text evidence="4">The sequence shown here is derived from an EMBL/GenBank/DDBJ whole genome shotgun (WGS) entry which is preliminary data.</text>
</comment>
<dbReference type="AlphaFoldDB" id="A0A7W0HL66"/>
<dbReference type="EMBL" id="JACDUS010000006">
    <property type="protein sequence ID" value="MBA2882004.1"/>
    <property type="molecule type" value="Genomic_DNA"/>
</dbReference>
<evidence type="ECO:0000256" key="1">
    <source>
        <dbReference type="ARBA" id="ARBA00007613"/>
    </source>
</evidence>
<evidence type="ECO:0000256" key="3">
    <source>
        <dbReference type="SAM" id="SignalP"/>
    </source>
</evidence>
<organism evidence="4 5">
    <name type="scientific">Desulfosalsimonas propionicica</name>
    <dbReference type="NCBI Taxonomy" id="332175"/>
    <lineage>
        <taxon>Bacteria</taxon>
        <taxon>Pseudomonadati</taxon>
        <taxon>Thermodesulfobacteriota</taxon>
        <taxon>Desulfobacteria</taxon>
        <taxon>Desulfobacterales</taxon>
        <taxon>Desulfosalsimonadaceae</taxon>
        <taxon>Desulfosalsimonas</taxon>
    </lineage>
</organism>
<dbReference type="Pfam" id="PF02321">
    <property type="entry name" value="OEP"/>
    <property type="match status" value="2"/>
</dbReference>
<dbReference type="RefSeq" id="WP_181551655.1">
    <property type="nucleotide sequence ID" value="NZ_JACDUS010000006.1"/>
</dbReference>
<feature type="coiled-coil region" evidence="2">
    <location>
        <begin position="190"/>
        <end position="224"/>
    </location>
</feature>